<evidence type="ECO:0000313" key="5">
    <source>
        <dbReference type="Proteomes" id="UP000314981"/>
    </source>
</evidence>
<keyword evidence="5" id="KW-1185">Reference proteome</keyword>
<gene>
    <name evidence="4" type="primary">TTR</name>
</gene>
<dbReference type="InterPro" id="IPR036817">
    <property type="entry name" value="Transthyretin/HIU_hydrolase_sf"/>
</dbReference>
<dbReference type="SUPFAM" id="SSF49472">
    <property type="entry name" value="Transthyretin (synonym: prealbumin)"/>
    <property type="match status" value="1"/>
</dbReference>
<reference evidence="4" key="2">
    <citation type="submission" date="2025-08" db="UniProtKB">
        <authorList>
            <consortium name="Ensembl"/>
        </authorList>
    </citation>
    <scope>IDENTIFICATION</scope>
</reference>
<dbReference type="PANTHER" id="PTHR10395">
    <property type="entry name" value="URICASE AND TRANSTHYRETIN-RELATED"/>
    <property type="match status" value="1"/>
</dbReference>
<keyword evidence="2" id="KW-0732">Signal</keyword>
<evidence type="ECO:0000256" key="1">
    <source>
        <dbReference type="SAM" id="MobiDB-lite"/>
    </source>
</evidence>
<dbReference type="InterPro" id="IPR023416">
    <property type="entry name" value="Transthyretin/HIU_hydrolase_d"/>
</dbReference>
<reference evidence="4 5" key="1">
    <citation type="submission" date="2018-11" db="EMBL/GenBank/DDBJ databases">
        <title>Haplotype-resolved cattle genomes.</title>
        <authorList>
            <person name="Low W.Y."/>
            <person name="Tearle R."/>
            <person name="Bickhart D.M."/>
            <person name="Rosen B.D."/>
            <person name="Koren S."/>
            <person name="Rhie A."/>
            <person name="Hiendleder S."/>
            <person name="Phillippy A.M."/>
            <person name="Smith T.P.L."/>
            <person name="Williams J.L."/>
        </authorList>
    </citation>
    <scope>NUCLEOTIDE SEQUENCE [LARGE SCALE GENOMIC DNA]</scope>
</reference>
<reference evidence="4" key="3">
    <citation type="submission" date="2025-09" db="UniProtKB">
        <authorList>
            <consortium name="Ensembl"/>
        </authorList>
    </citation>
    <scope>IDENTIFICATION</scope>
</reference>
<feature type="region of interest" description="Disordered" evidence="1">
    <location>
        <begin position="148"/>
        <end position="169"/>
    </location>
</feature>
<dbReference type="GO" id="GO:0005615">
    <property type="term" value="C:extracellular space"/>
    <property type="evidence" value="ECO:0007669"/>
    <property type="project" value="TreeGrafter"/>
</dbReference>
<dbReference type="PANTHER" id="PTHR10395:SF12">
    <property type="entry name" value="TRANSTHYRETIN"/>
    <property type="match status" value="1"/>
</dbReference>
<proteinExistence type="predicted"/>
<feature type="signal peptide" evidence="2">
    <location>
        <begin position="1"/>
        <end position="20"/>
    </location>
</feature>
<dbReference type="Ensembl" id="ENSBIXT00000011887.1">
    <property type="protein sequence ID" value="ENSBIXP00000002458.1"/>
    <property type="gene ID" value="ENSBIXG00000008920.1"/>
</dbReference>
<dbReference type="GO" id="GO:0006144">
    <property type="term" value="P:purine nucleobase metabolic process"/>
    <property type="evidence" value="ECO:0007669"/>
    <property type="project" value="TreeGrafter"/>
</dbReference>
<dbReference type="Gene3D" id="2.60.40.180">
    <property type="entry name" value="Transthyretin/hydroxyisourate hydrolase domain"/>
    <property type="match status" value="1"/>
</dbReference>
<dbReference type="Proteomes" id="UP000314981">
    <property type="component" value="Chromosome 24"/>
</dbReference>
<sequence>MASFRLFLLCLAGLVFVSEAGSVGAGEPKCPLMVKVLDAVRGSPADETWEPFASGKTSESGELHGLTTEDKFVEGLYKVELDTKSYWKSLGISPFHEFAEVSVRRPALLFFVCLFAIPGNALLALCTPQKSQKENVSLVQRLSHFSRNPQNSEKQTFPLFDDNSFSNRT</sequence>
<dbReference type="GO" id="GO:0070324">
    <property type="term" value="F:thyroid hormone binding"/>
    <property type="evidence" value="ECO:0007669"/>
    <property type="project" value="TreeGrafter"/>
</dbReference>
<organism evidence="4 5">
    <name type="scientific">Bos indicus x Bos taurus</name>
    <name type="common">Hybrid cattle</name>
    <dbReference type="NCBI Taxonomy" id="30522"/>
    <lineage>
        <taxon>Eukaryota</taxon>
        <taxon>Metazoa</taxon>
        <taxon>Chordata</taxon>
        <taxon>Craniata</taxon>
        <taxon>Vertebrata</taxon>
        <taxon>Euteleostomi</taxon>
        <taxon>Mammalia</taxon>
        <taxon>Eutheria</taxon>
        <taxon>Laurasiatheria</taxon>
        <taxon>Artiodactyla</taxon>
        <taxon>Ruminantia</taxon>
        <taxon>Pecora</taxon>
        <taxon>Bovidae</taxon>
        <taxon>Bovinae</taxon>
        <taxon>Bos</taxon>
    </lineage>
</organism>
<evidence type="ECO:0000313" key="4">
    <source>
        <dbReference type="Ensembl" id="ENSBIXP00000002458.1"/>
    </source>
</evidence>
<feature type="chain" id="PRO_5021439304" evidence="2">
    <location>
        <begin position="21"/>
        <end position="169"/>
    </location>
</feature>
<dbReference type="SMART" id="SM00095">
    <property type="entry name" value="TR_THY"/>
    <property type="match status" value="1"/>
</dbReference>
<evidence type="ECO:0000259" key="3">
    <source>
        <dbReference type="SMART" id="SM00095"/>
    </source>
</evidence>
<protein>
    <submittedName>
        <fullName evidence="4">Transthyretin</fullName>
    </submittedName>
</protein>
<feature type="domain" description="Transthyretin/hydroxyisourate hydrolase" evidence="3">
    <location>
        <begin position="27"/>
        <end position="130"/>
    </location>
</feature>
<dbReference type="AlphaFoldDB" id="A0A4W2BT66"/>
<evidence type="ECO:0000256" key="2">
    <source>
        <dbReference type="SAM" id="SignalP"/>
    </source>
</evidence>
<accession>A0A4W2BT66</accession>
<name>A0A4W2BT66_BOBOX</name>
<dbReference type="STRING" id="30522.A0A4W2BT66"/>